<dbReference type="InterPro" id="IPR049174">
    <property type="entry name" value="Beta-AFase-like"/>
</dbReference>
<evidence type="ECO:0008006" key="6">
    <source>
        <dbReference type="Google" id="ProtNLM"/>
    </source>
</evidence>
<dbReference type="OrthoDB" id="9757939at2"/>
<dbReference type="InterPro" id="IPR049046">
    <property type="entry name" value="Beta-AFase-like_GH127_middle"/>
</dbReference>
<comment type="caution">
    <text evidence="4">The sequence shown here is derived from an EMBL/GenBank/DDBJ whole genome shotgun (WGS) entry which is preliminary data.</text>
</comment>
<keyword evidence="5" id="KW-1185">Reference proteome</keyword>
<organism evidence="4 5">
    <name type="scientific">Motilibacter peucedani</name>
    <dbReference type="NCBI Taxonomy" id="598650"/>
    <lineage>
        <taxon>Bacteria</taxon>
        <taxon>Bacillati</taxon>
        <taxon>Actinomycetota</taxon>
        <taxon>Actinomycetes</taxon>
        <taxon>Motilibacterales</taxon>
        <taxon>Motilibacteraceae</taxon>
        <taxon>Motilibacter</taxon>
    </lineage>
</organism>
<reference evidence="4 5" key="1">
    <citation type="submission" date="2018-10" db="EMBL/GenBank/DDBJ databases">
        <title>Genomic Encyclopedia of Archaeal and Bacterial Type Strains, Phase II (KMG-II): from individual species to whole genera.</title>
        <authorList>
            <person name="Goeker M."/>
        </authorList>
    </citation>
    <scope>NUCLEOTIDE SEQUENCE [LARGE SCALE GENOMIC DNA]</scope>
    <source>
        <strain evidence="4 5">RP-AC37</strain>
    </source>
</reference>
<dbReference type="GO" id="GO:0005975">
    <property type="term" value="P:carbohydrate metabolic process"/>
    <property type="evidence" value="ECO:0007669"/>
    <property type="project" value="InterPro"/>
</dbReference>
<dbReference type="RefSeq" id="WP_121193698.1">
    <property type="nucleotide sequence ID" value="NZ_RBWV01000012.1"/>
</dbReference>
<dbReference type="AlphaFoldDB" id="A0A420XNX0"/>
<evidence type="ECO:0000259" key="2">
    <source>
        <dbReference type="Pfam" id="PF20736"/>
    </source>
</evidence>
<gene>
    <name evidence="4" type="ORF">CLV35_2394</name>
</gene>
<evidence type="ECO:0000313" key="4">
    <source>
        <dbReference type="EMBL" id="RKS73900.1"/>
    </source>
</evidence>
<proteinExistence type="predicted"/>
<dbReference type="InterPro" id="IPR012878">
    <property type="entry name" value="Beta-AFase-like_GH127_cat"/>
</dbReference>
<evidence type="ECO:0000313" key="5">
    <source>
        <dbReference type="Proteomes" id="UP000281955"/>
    </source>
</evidence>
<dbReference type="Proteomes" id="UP000281955">
    <property type="component" value="Unassembled WGS sequence"/>
</dbReference>
<dbReference type="Pfam" id="PF20736">
    <property type="entry name" value="Glyco_hydro127M"/>
    <property type="match status" value="1"/>
</dbReference>
<name>A0A420XNX0_9ACTN</name>
<evidence type="ECO:0000259" key="1">
    <source>
        <dbReference type="Pfam" id="PF07944"/>
    </source>
</evidence>
<dbReference type="PANTHER" id="PTHR43465">
    <property type="entry name" value="DUF1680 DOMAIN PROTEIN (AFU_ORTHOLOGUE AFUA_1G08910)"/>
    <property type="match status" value="1"/>
</dbReference>
<dbReference type="Pfam" id="PF07944">
    <property type="entry name" value="Beta-AFase-like_GH127_cat"/>
    <property type="match status" value="1"/>
</dbReference>
<evidence type="ECO:0000259" key="3">
    <source>
        <dbReference type="Pfam" id="PF20737"/>
    </source>
</evidence>
<dbReference type="InterPro" id="IPR049049">
    <property type="entry name" value="Beta-AFase-like_GH127_C"/>
</dbReference>
<dbReference type="InParanoid" id="A0A420XNX0"/>
<dbReference type="Pfam" id="PF20737">
    <property type="entry name" value="Glyco_hydro127C"/>
    <property type="match status" value="1"/>
</dbReference>
<accession>A0A420XNX0</accession>
<dbReference type="InterPro" id="IPR008928">
    <property type="entry name" value="6-hairpin_glycosidase_sf"/>
</dbReference>
<dbReference type="SUPFAM" id="SSF48208">
    <property type="entry name" value="Six-hairpin glycosidases"/>
    <property type="match status" value="1"/>
</dbReference>
<feature type="domain" description="Non-reducing end beta-L-arabinofuranosidase-like GH127 catalytic" evidence="1">
    <location>
        <begin position="32"/>
        <end position="411"/>
    </location>
</feature>
<feature type="domain" description="Non-reducing end beta-L-arabinofuranosidase-like GH127 C-terminal" evidence="3">
    <location>
        <begin position="519"/>
        <end position="630"/>
    </location>
</feature>
<feature type="domain" description="Non-reducing end beta-L-arabinofuranosidase-like GH127 middle" evidence="2">
    <location>
        <begin position="424"/>
        <end position="517"/>
    </location>
</feature>
<protein>
    <recommendedName>
        <fullName evidence="6">Glycoside hydrolase family 127 protein</fullName>
    </recommendedName>
</protein>
<sequence length="636" mass="69304">MTAIPRSGPAAPLRPTPLRPLRLDEVELSPESQLGRWQQLNRSATIPHCVTNLESSGVLDNFRRLLGESDKPFTGFWFADSDLGKTLEAVGWETGRSGDPSWKSFLDTAADLMERAQADDGYLDSYVQGTPDAVRWDNLKWSHEMYVAGHLIQAAVAVHRGSGDDRLLAIARRVADLLVATFGEGARDLYDGHPEVETALVELYRETGHEPYLQLAKRQIDLRGQGLLGEDRFGPQYFQDHAPVRETTEAIGHSVRHLYLAAGATDVAVETGDTELLEVMKKLWHSAFATKVYVTGAHGSRHRDEAYGDPYELPPDRAYAETCASIAAFQWGWRMLLATGDAQYAEEMERALYNAIAASTSQSGTEFFYSNPLQLRTGHDGSTEDSPDQRLSWYACACCPPNLARLVASLQAYVATTSEAGVQLQLLTAGAVRTTAPDGSPVELRVSGGYPWDGELGIEVSGGTAPWELAVRIPAWASEVQVAVDGTPVEEAVGSDSYLRITRDWSAGARVSLVLPMQVRAIAPHPRVDAVRGCLALARGPVVYCLEQADHDAVVEDIRLVPGELPQPRDVDGPDVVLTGSGVAVAPEVDELYVPGAAPRTTSPQPVDITAIPYYRWANRGPNAMRVWIPTTEKAV</sequence>
<dbReference type="EMBL" id="RBWV01000012">
    <property type="protein sequence ID" value="RKS73900.1"/>
    <property type="molecule type" value="Genomic_DNA"/>
</dbReference>
<dbReference type="PANTHER" id="PTHR43465:SF2">
    <property type="entry name" value="DUF1680 DOMAIN PROTEIN (AFU_ORTHOLOGUE AFUA_1G08910)"/>
    <property type="match status" value="1"/>
</dbReference>